<feature type="domain" description="DUF7915" evidence="2">
    <location>
        <begin position="166"/>
        <end position="314"/>
    </location>
</feature>
<dbReference type="Pfam" id="PF25502">
    <property type="entry name" value="DUF7915"/>
    <property type="match status" value="1"/>
</dbReference>
<reference evidence="3" key="1">
    <citation type="journal article" date="2023" name="GigaByte">
        <title>Genome assembly of the bearded iris, Iris pallida Lam.</title>
        <authorList>
            <person name="Bruccoleri R.E."/>
            <person name="Oakeley E.J."/>
            <person name="Faust A.M.E."/>
            <person name="Altorfer M."/>
            <person name="Dessus-Babus S."/>
            <person name="Burckhardt D."/>
            <person name="Oertli M."/>
            <person name="Naumann U."/>
            <person name="Petersen F."/>
            <person name="Wong J."/>
        </authorList>
    </citation>
    <scope>NUCLEOTIDE SEQUENCE</scope>
    <source>
        <strain evidence="3">GSM-AAB239-AS_SAM_17_03QT</strain>
    </source>
</reference>
<evidence type="ECO:0000313" key="4">
    <source>
        <dbReference type="Proteomes" id="UP001140949"/>
    </source>
</evidence>
<accession>A0AAX6E394</accession>
<dbReference type="PANTHER" id="PTHR33913">
    <property type="entry name" value="ALEURONE LAYER MORPHOGENESIS PROTEIN"/>
    <property type="match status" value="1"/>
</dbReference>
<evidence type="ECO:0000313" key="3">
    <source>
        <dbReference type="EMBL" id="KAJ6798429.1"/>
    </source>
</evidence>
<reference evidence="3" key="2">
    <citation type="submission" date="2023-04" db="EMBL/GenBank/DDBJ databases">
        <authorList>
            <person name="Bruccoleri R.E."/>
            <person name="Oakeley E.J."/>
            <person name="Faust A.-M."/>
            <person name="Dessus-Babus S."/>
            <person name="Altorfer M."/>
            <person name="Burckhardt D."/>
            <person name="Oertli M."/>
            <person name="Naumann U."/>
            <person name="Petersen F."/>
            <person name="Wong J."/>
        </authorList>
    </citation>
    <scope>NUCLEOTIDE SEQUENCE</scope>
    <source>
        <strain evidence="3">GSM-AAB239-AS_SAM_17_03QT</strain>
        <tissue evidence="3">Leaf</tissue>
    </source>
</reference>
<gene>
    <name evidence="3" type="ORF">M6B38_211910</name>
</gene>
<protein>
    <submittedName>
        <fullName evidence="3">Uncharacterized protein</fullName>
    </submittedName>
</protein>
<evidence type="ECO:0000259" key="2">
    <source>
        <dbReference type="Pfam" id="PF25502"/>
    </source>
</evidence>
<dbReference type="InterPro" id="IPR057237">
    <property type="entry name" value="DUF7915"/>
</dbReference>
<feature type="domain" description="DUF7913" evidence="1">
    <location>
        <begin position="15"/>
        <end position="130"/>
    </location>
</feature>
<dbReference type="PANTHER" id="PTHR33913:SF1">
    <property type="entry name" value="DRBM DOMAIN-CONTAINING PROTEIN"/>
    <property type="match status" value="1"/>
</dbReference>
<keyword evidence="4" id="KW-1185">Reference proteome</keyword>
<organism evidence="3 4">
    <name type="scientific">Iris pallida</name>
    <name type="common">Sweet iris</name>
    <dbReference type="NCBI Taxonomy" id="29817"/>
    <lineage>
        <taxon>Eukaryota</taxon>
        <taxon>Viridiplantae</taxon>
        <taxon>Streptophyta</taxon>
        <taxon>Embryophyta</taxon>
        <taxon>Tracheophyta</taxon>
        <taxon>Spermatophyta</taxon>
        <taxon>Magnoliopsida</taxon>
        <taxon>Liliopsida</taxon>
        <taxon>Asparagales</taxon>
        <taxon>Iridaceae</taxon>
        <taxon>Iridoideae</taxon>
        <taxon>Irideae</taxon>
        <taxon>Iris</taxon>
    </lineage>
</organism>
<dbReference type="InterPro" id="IPR057235">
    <property type="entry name" value="DUF7913"/>
</dbReference>
<name>A0AAX6E394_IRIPA</name>
<dbReference type="Proteomes" id="UP001140949">
    <property type="component" value="Unassembled WGS sequence"/>
</dbReference>
<dbReference type="AlphaFoldDB" id="A0AAX6E394"/>
<dbReference type="Pfam" id="PF25500">
    <property type="entry name" value="DUF7913"/>
    <property type="match status" value="1"/>
</dbReference>
<proteinExistence type="predicted"/>
<sequence>MEEEKSKTDPSAPAQPEEAIVALLEHLVLPLLPLRDSDGGDPPSVRQQEAVAKQMHAAVILYNYYHRKQFPSLEFLNFESFCKIASTAKPGLLKYMKFMNRCEEDLEVLNNLSITEKIVMEACHVCAALDASKAFPDIEGWPISKVAVLLVDSTKENCLLHFSSITQGVWSLVEKVHEISLEKLMVERKIKRYASNKKRTLDGSSARAYKIEEELEQLAFSAVEQETGINLSDLSILERHVTYSLSHEKESAQFYIMKYERVVSEELAEVPIVDVISSLEGPIVERGVAPIITPVVEYFHVLPYIEIISNWLQREATSHGSLCVSQREVVDENCSLVSNRIHAMKDSELSKKTDLKEQKLNFQKKKMVKSEHETTKLSANGLPSSDEFSAICSTWVELDKLIPLKYQGANDQSLQKGKNEDIFYKNKVKEVATSKKVSGPMSGSPGAVYPRKIVVEKQSVERDRMLVMEDGAIKRKSDLNEKTGFTRSRKMSKNETEIVKNTNNPFPTNGLSRAVSISQDTSGSSGMEPVRLTSTKHQTINESSIQNGQTQDTVFSKDVAKDTKKFVGPCMLQSSGNLADSSCMEPDRLTTKDKIVDDKSWQSRQTQENLITSNRNVVSGEAVAADGSKEFDFDNYATFYRVMESKRSDILQASLRVLLKKRDELCLQQRLIADEIAQCEMNIQTINEAEENMSSNVEPIIEALNIFCSSEVQLDARLSLEERCGLRAIKRRKLSEAVFSTMNPCKARTG</sequence>
<dbReference type="EMBL" id="JANAVB010040220">
    <property type="protein sequence ID" value="KAJ6798429.1"/>
    <property type="molecule type" value="Genomic_DNA"/>
</dbReference>
<comment type="caution">
    <text evidence="3">The sequence shown here is derived from an EMBL/GenBank/DDBJ whole genome shotgun (WGS) entry which is preliminary data.</text>
</comment>
<evidence type="ECO:0000259" key="1">
    <source>
        <dbReference type="Pfam" id="PF25500"/>
    </source>
</evidence>